<protein>
    <submittedName>
        <fullName evidence="2">Uncharacterized protein</fullName>
    </submittedName>
</protein>
<comment type="caution">
    <text evidence="2">The sequence shown here is derived from an EMBL/GenBank/DDBJ whole genome shotgun (WGS) entry which is preliminary data.</text>
</comment>
<organism evidence="2 3">
    <name type="scientific">Plectosphaerella cucumerina</name>
    <dbReference type="NCBI Taxonomy" id="40658"/>
    <lineage>
        <taxon>Eukaryota</taxon>
        <taxon>Fungi</taxon>
        <taxon>Dikarya</taxon>
        <taxon>Ascomycota</taxon>
        <taxon>Pezizomycotina</taxon>
        <taxon>Sordariomycetes</taxon>
        <taxon>Hypocreomycetidae</taxon>
        <taxon>Glomerellales</taxon>
        <taxon>Plectosphaerellaceae</taxon>
        <taxon>Plectosphaerella</taxon>
    </lineage>
</organism>
<evidence type="ECO:0000256" key="1">
    <source>
        <dbReference type="SAM" id="MobiDB-lite"/>
    </source>
</evidence>
<keyword evidence="3" id="KW-1185">Reference proteome</keyword>
<gene>
    <name evidence="2" type="ORF">B0T11DRAFT_19365</name>
</gene>
<feature type="compositionally biased region" description="Basic residues" evidence="1">
    <location>
        <begin position="1"/>
        <end position="12"/>
    </location>
</feature>
<feature type="compositionally biased region" description="Low complexity" evidence="1">
    <location>
        <begin position="104"/>
        <end position="120"/>
    </location>
</feature>
<dbReference type="AlphaFoldDB" id="A0A8K0TVU0"/>
<name>A0A8K0TVU0_9PEZI</name>
<feature type="region of interest" description="Disordered" evidence="1">
    <location>
        <begin position="89"/>
        <end position="183"/>
    </location>
</feature>
<reference evidence="2" key="1">
    <citation type="journal article" date="2021" name="Nat. Commun.">
        <title>Genetic determinants of endophytism in the Arabidopsis root mycobiome.</title>
        <authorList>
            <person name="Mesny F."/>
            <person name="Miyauchi S."/>
            <person name="Thiergart T."/>
            <person name="Pickel B."/>
            <person name="Atanasova L."/>
            <person name="Karlsson M."/>
            <person name="Huettel B."/>
            <person name="Barry K.W."/>
            <person name="Haridas S."/>
            <person name="Chen C."/>
            <person name="Bauer D."/>
            <person name="Andreopoulos W."/>
            <person name="Pangilinan J."/>
            <person name="LaButti K."/>
            <person name="Riley R."/>
            <person name="Lipzen A."/>
            <person name="Clum A."/>
            <person name="Drula E."/>
            <person name="Henrissat B."/>
            <person name="Kohler A."/>
            <person name="Grigoriev I.V."/>
            <person name="Martin F.M."/>
            <person name="Hacquard S."/>
        </authorList>
    </citation>
    <scope>NUCLEOTIDE SEQUENCE</scope>
    <source>
        <strain evidence="2">MPI-CAGE-AT-0016</strain>
    </source>
</reference>
<dbReference type="Proteomes" id="UP000813385">
    <property type="component" value="Unassembled WGS sequence"/>
</dbReference>
<proteinExistence type="predicted"/>
<feature type="region of interest" description="Disordered" evidence="1">
    <location>
        <begin position="1"/>
        <end position="51"/>
    </location>
</feature>
<dbReference type="EMBL" id="JAGPXD010000001">
    <property type="protein sequence ID" value="KAH7376301.1"/>
    <property type="molecule type" value="Genomic_DNA"/>
</dbReference>
<feature type="compositionally biased region" description="Gly residues" evidence="1">
    <location>
        <begin position="174"/>
        <end position="183"/>
    </location>
</feature>
<evidence type="ECO:0000313" key="3">
    <source>
        <dbReference type="Proteomes" id="UP000813385"/>
    </source>
</evidence>
<feature type="compositionally biased region" description="Basic and acidic residues" evidence="1">
    <location>
        <begin position="15"/>
        <end position="34"/>
    </location>
</feature>
<accession>A0A8K0TVU0</accession>
<sequence>MPWGRRTRRKVAAAKQDERRESRGVEAYLHDSWHQRRIPGSRGRQGQPAQDTHVHALDPVAEQPCWELAYARSHNSRSRTNRMMILRRPPVARKRAGERLNGGASSRPARPAKASCASPATLDPCPLSTDRRGTGGRTIGGTNPAVGPSAARNGDANVRRRPKSGRAPTSGPAPDGGLGGLGGEVRGLRKVLRAAKRNKKRTIAARAPLLIEQRTVGRAWARSVRQKLNKRLLIIPRSKDRRHLGTGLTRQFAG</sequence>
<evidence type="ECO:0000313" key="2">
    <source>
        <dbReference type="EMBL" id="KAH7376301.1"/>
    </source>
</evidence>